<evidence type="ECO:0000313" key="3">
    <source>
        <dbReference type="EMBL" id="SFD92947.1"/>
    </source>
</evidence>
<keyword evidence="1" id="KW-1133">Transmembrane helix</keyword>
<dbReference type="RefSeq" id="WP_149755482.1">
    <property type="nucleotide sequence ID" value="NZ_FOMS01000004.1"/>
</dbReference>
<sequence>MSSLGFGLIAAFCWGLHDIAIRYLSRTVPLLGALFVVLIAGAVFQGGALVLRAGDLALGPEALVLSALSGATFLVASIGLYFAFERGPVRLVSPIIGAYPLLSLVFEAMQGRPVGSGQIVAVLCVIAGVAVVAMLSDRSDGTDPPRGPTILLALMSGAGFASTFKLGQMAAEIDGELPTTLAARTIAVTLLAAFLLWRRAPVWPGRRALLPLMAMGALDGVALLSVISAATLAHPQLAAVAASMFGLFTIVLAWGLLSERMTAGQWAGCLVAFLGIGYLAL</sequence>
<keyword evidence="4" id="KW-1185">Reference proteome</keyword>
<organism evidence="3 4">
    <name type="scientific">Roseivivax sediminis</name>
    <dbReference type="NCBI Taxonomy" id="936889"/>
    <lineage>
        <taxon>Bacteria</taxon>
        <taxon>Pseudomonadati</taxon>
        <taxon>Pseudomonadota</taxon>
        <taxon>Alphaproteobacteria</taxon>
        <taxon>Rhodobacterales</taxon>
        <taxon>Roseobacteraceae</taxon>
        <taxon>Roseivivax</taxon>
    </lineage>
</organism>
<feature type="transmembrane region" description="Helical" evidence="1">
    <location>
        <begin position="263"/>
        <end position="280"/>
    </location>
</feature>
<feature type="transmembrane region" description="Helical" evidence="1">
    <location>
        <begin position="63"/>
        <end position="84"/>
    </location>
</feature>
<feature type="transmembrane region" description="Helical" evidence="1">
    <location>
        <begin position="115"/>
        <end position="135"/>
    </location>
</feature>
<dbReference type="GO" id="GO:0016020">
    <property type="term" value="C:membrane"/>
    <property type="evidence" value="ECO:0007669"/>
    <property type="project" value="InterPro"/>
</dbReference>
<dbReference type="AlphaFoldDB" id="A0A1I1WCS1"/>
<dbReference type="Pfam" id="PF00892">
    <property type="entry name" value="EamA"/>
    <property type="match status" value="2"/>
</dbReference>
<evidence type="ECO:0000313" key="4">
    <source>
        <dbReference type="Proteomes" id="UP000325289"/>
    </source>
</evidence>
<dbReference type="Proteomes" id="UP000325289">
    <property type="component" value="Unassembled WGS sequence"/>
</dbReference>
<evidence type="ECO:0000259" key="2">
    <source>
        <dbReference type="Pfam" id="PF00892"/>
    </source>
</evidence>
<feature type="transmembrane region" description="Helical" evidence="1">
    <location>
        <begin position="147"/>
        <end position="167"/>
    </location>
</feature>
<protein>
    <submittedName>
        <fullName evidence="3">EamA-like transporter family protein</fullName>
    </submittedName>
</protein>
<keyword evidence="1" id="KW-0812">Transmembrane</keyword>
<proteinExistence type="predicted"/>
<feature type="domain" description="EamA" evidence="2">
    <location>
        <begin position="4"/>
        <end position="133"/>
    </location>
</feature>
<evidence type="ECO:0000256" key="1">
    <source>
        <dbReference type="SAM" id="Phobius"/>
    </source>
</evidence>
<feature type="transmembrane region" description="Helical" evidence="1">
    <location>
        <begin position="209"/>
        <end position="231"/>
    </location>
</feature>
<dbReference type="EMBL" id="FOMS01000004">
    <property type="protein sequence ID" value="SFD92947.1"/>
    <property type="molecule type" value="Genomic_DNA"/>
</dbReference>
<accession>A0A1I1WCS1</accession>
<feature type="transmembrane region" description="Helical" evidence="1">
    <location>
        <begin position="31"/>
        <end position="51"/>
    </location>
</feature>
<reference evidence="3 4" key="1">
    <citation type="submission" date="2016-10" db="EMBL/GenBank/DDBJ databases">
        <authorList>
            <person name="Varghese N."/>
            <person name="Submissions S."/>
        </authorList>
    </citation>
    <scope>NUCLEOTIDE SEQUENCE [LARGE SCALE GENOMIC DNA]</scope>
    <source>
        <strain evidence="4">YIM D21,KCTC 23444,ACCC 10710</strain>
    </source>
</reference>
<name>A0A1I1WCS1_9RHOB</name>
<feature type="transmembrane region" description="Helical" evidence="1">
    <location>
        <begin position="179"/>
        <end position="197"/>
    </location>
</feature>
<feature type="domain" description="EamA" evidence="2">
    <location>
        <begin position="149"/>
        <end position="277"/>
    </location>
</feature>
<keyword evidence="1" id="KW-0472">Membrane</keyword>
<feature type="transmembrane region" description="Helical" evidence="1">
    <location>
        <begin position="237"/>
        <end position="256"/>
    </location>
</feature>
<dbReference type="InterPro" id="IPR037185">
    <property type="entry name" value="EmrE-like"/>
</dbReference>
<feature type="transmembrane region" description="Helical" evidence="1">
    <location>
        <begin position="6"/>
        <end position="24"/>
    </location>
</feature>
<dbReference type="PANTHER" id="PTHR22911">
    <property type="entry name" value="ACYL-MALONYL CONDENSING ENZYME-RELATED"/>
    <property type="match status" value="1"/>
</dbReference>
<dbReference type="PANTHER" id="PTHR22911:SF137">
    <property type="entry name" value="SOLUTE CARRIER FAMILY 35 MEMBER G2-RELATED"/>
    <property type="match status" value="1"/>
</dbReference>
<gene>
    <name evidence="3" type="ORF">SAMN04515678_104252</name>
</gene>
<dbReference type="SUPFAM" id="SSF103481">
    <property type="entry name" value="Multidrug resistance efflux transporter EmrE"/>
    <property type="match status" value="2"/>
</dbReference>
<dbReference type="OrthoDB" id="7704317at2"/>
<dbReference type="InterPro" id="IPR000620">
    <property type="entry name" value="EamA_dom"/>
</dbReference>
<feature type="transmembrane region" description="Helical" evidence="1">
    <location>
        <begin position="91"/>
        <end position="109"/>
    </location>
</feature>